<evidence type="ECO:0000313" key="1">
    <source>
        <dbReference type="EMBL" id="JAD55721.1"/>
    </source>
</evidence>
<reference evidence="1" key="1">
    <citation type="submission" date="2014-09" db="EMBL/GenBank/DDBJ databases">
        <authorList>
            <person name="Magalhaes I.L.F."/>
            <person name="Oliveira U."/>
            <person name="Santos F.R."/>
            <person name="Vidigal T.H.D.A."/>
            <person name="Brescovit A.D."/>
            <person name="Santos A.J."/>
        </authorList>
    </citation>
    <scope>NUCLEOTIDE SEQUENCE</scope>
    <source>
        <tissue evidence="1">Shoot tissue taken approximately 20 cm above the soil surface</tissue>
    </source>
</reference>
<protein>
    <submittedName>
        <fullName evidence="1">Uncharacterized protein</fullName>
    </submittedName>
</protein>
<dbReference type="AlphaFoldDB" id="A0A0A9AX85"/>
<name>A0A0A9AX85_ARUDO</name>
<proteinExistence type="predicted"/>
<organism evidence="1">
    <name type="scientific">Arundo donax</name>
    <name type="common">Giant reed</name>
    <name type="synonym">Donax arundinaceus</name>
    <dbReference type="NCBI Taxonomy" id="35708"/>
    <lineage>
        <taxon>Eukaryota</taxon>
        <taxon>Viridiplantae</taxon>
        <taxon>Streptophyta</taxon>
        <taxon>Embryophyta</taxon>
        <taxon>Tracheophyta</taxon>
        <taxon>Spermatophyta</taxon>
        <taxon>Magnoliopsida</taxon>
        <taxon>Liliopsida</taxon>
        <taxon>Poales</taxon>
        <taxon>Poaceae</taxon>
        <taxon>PACMAD clade</taxon>
        <taxon>Arundinoideae</taxon>
        <taxon>Arundineae</taxon>
        <taxon>Arundo</taxon>
    </lineage>
</organism>
<dbReference type="EMBL" id="GBRH01242174">
    <property type="protein sequence ID" value="JAD55721.1"/>
    <property type="molecule type" value="Transcribed_RNA"/>
</dbReference>
<reference evidence="1" key="2">
    <citation type="journal article" date="2015" name="Data Brief">
        <title>Shoot transcriptome of the giant reed, Arundo donax.</title>
        <authorList>
            <person name="Barrero R.A."/>
            <person name="Guerrero F.D."/>
            <person name="Moolhuijzen P."/>
            <person name="Goolsby J.A."/>
            <person name="Tidwell J."/>
            <person name="Bellgard S.E."/>
            <person name="Bellgard M.I."/>
        </authorList>
    </citation>
    <scope>NUCLEOTIDE SEQUENCE</scope>
    <source>
        <tissue evidence="1">Shoot tissue taken approximately 20 cm above the soil surface</tissue>
    </source>
</reference>
<sequence length="22" mass="2411">MALGLPCDSDEILTREILNGYS</sequence>
<accession>A0A0A9AX85</accession>